<dbReference type="RefSeq" id="WP_132285800.1">
    <property type="nucleotide sequence ID" value="NZ_SMFU01000001.1"/>
</dbReference>
<gene>
    <name evidence="6" type="ORF">CLV83_0049</name>
</gene>
<dbReference type="OrthoDB" id="5295855at2"/>
<organism evidence="6 7">
    <name type="scientific">Marinobacterium mangrovicola</name>
    <dbReference type="NCBI Taxonomy" id="1476959"/>
    <lineage>
        <taxon>Bacteria</taxon>
        <taxon>Pseudomonadati</taxon>
        <taxon>Pseudomonadota</taxon>
        <taxon>Gammaproteobacteria</taxon>
        <taxon>Oceanospirillales</taxon>
        <taxon>Oceanospirillaceae</taxon>
        <taxon>Marinobacterium</taxon>
    </lineage>
</organism>
<proteinExistence type="predicted"/>
<evidence type="ECO:0000313" key="6">
    <source>
        <dbReference type="EMBL" id="TCK16498.1"/>
    </source>
</evidence>
<evidence type="ECO:0000256" key="2">
    <source>
        <dbReference type="ARBA" id="ARBA00022723"/>
    </source>
</evidence>
<evidence type="ECO:0000256" key="5">
    <source>
        <dbReference type="ARBA" id="ARBA00023277"/>
    </source>
</evidence>
<dbReference type="GO" id="GO:0005975">
    <property type="term" value="P:carbohydrate metabolic process"/>
    <property type="evidence" value="ECO:0007669"/>
    <property type="project" value="InterPro"/>
</dbReference>
<reference evidence="6 7" key="1">
    <citation type="submission" date="2019-03" db="EMBL/GenBank/DDBJ databases">
        <title>Genomic Encyclopedia of Archaeal and Bacterial Type Strains, Phase II (KMG-II): from individual species to whole genera.</title>
        <authorList>
            <person name="Goeker M."/>
        </authorList>
    </citation>
    <scope>NUCLEOTIDE SEQUENCE [LARGE SCALE GENOMIC DNA]</scope>
    <source>
        <strain evidence="6 7">DSM 27697</strain>
    </source>
</reference>
<dbReference type="CDD" id="cd10807">
    <property type="entry name" value="YdjC_like_3"/>
    <property type="match status" value="1"/>
</dbReference>
<dbReference type="Proteomes" id="UP000294546">
    <property type="component" value="Unassembled WGS sequence"/>
</dbReference>
<evidence type="ECO:0000313" key="7">
    <source>
        <dbReference type="Proteomes" id="UP000294546"/>
    </source>
</evidence>
<keyword evidence="5" id="KW-0119">Carbohydrate metabolism</keyword>
<dbReference type="SUPFAM" id="SSF88713">
    <property type="entry name" value="Glycoside hydrolase/deacetylase"/>
    <property type="match status" value="1"/>
</dbReference>
<keyword evidence="3 6" id="KW-0378">Hydrolase</keyword>
<dbReference type="PANTHER" id="PTHR31609:SF1">
    <property type="entry name" value="CARBOHYDRATE DEACETYLASE"/>
    <property type="match status" value="1"/>
</dbReference>
<dbReference type="EMBL" id="SMFU01000001">
    <property type="protein sequence ID" value="TCK16498.1"/>
    <property type="molecule type" value="Genomic_DNA"/>
</dbReference>
<dbReference type="GO" id="GO:0046872">
    <property type="term" value="F:metal ion binding"/>
    <property type="evidence" value="ECO:0007669"/>
    <property type="project" value="UniProtKB-KW"/>
</dbReference>
<evidence type="ECO:0000256" key="1">
    <source>
        <dbReference type="ARBA" id="ARBA00001946"/>
    </source>
</evidence>
<protein>
    <submittedName>
        <fullName evidence="6">Putative glycoside hydrolase/deacetylase ChbG (UPF0249 family)</fullName>
    </submittedName>
</protein>
<keyword evidence="7" id="KW-1185">Reference proteome</keyword>
<dbReference type="Pfam" id="PF04794">
    <property type="entry name" value="YdjC"/>
    <property type="match status" value="1"/>
</dbReference>
<evidence type="ECO:0000256" key="4">
    <source>
        <dbReference type="ARBA" id="ARBA00022842"/>
    </source>
</evidence>
<comment type="caution">
    <text evidence="6">The sequence shown here is derived from an EMBL/GenBank/DDBJ whole genome shotgun (WGS) entry which is preliminary data.</text>
</comment>
<keyword evidence="4" id="KW-0460">Magnesium</keyword>
<comment type="cofactor">
    <cofactor evidence="1">
        <name>Mg(2+)</name>
        <dbReference type="ChEBI" id="CHEBI:18420"/>
    </cofactor>
</comment>
<dbReference type="PANTHER" id="PTHR31609">
    <property type="entry name" value="YDJC DEACETYLASE FAMILY MEMBER"/>
    <property type="match status" value="1"/>
</dbReference>
<dbReference type="AlphaFoldDB" id="A0A4R1H5W3"/>
<dbReference type="Gene3D" id="3.20.20.370">
    <property type="entry name" value="Glycoside hydrolase/deacetylase"/>
    <property type="match status" value="1"/>
</dbReference>
<accession>A0A4R1H5W3</accession>
<dbReference type="GO" id="GO:0019213">
    <property type="term" value="F:deacetylase activity"/>
    <property type="evidence" value="ECO:0007669"/>
    <property type="project" value="TreeGrafter"/>
</dbReference>
<sequence>MSRTVVICADDFGMSEGINEAILELIDNGRLSATSCMTNMPCWTAATAEQLLARRPRAALGLHFNLTEGVHAIPPGRLILKSLSRQLDRQVVLEQFDTQLDRFEQLIGSAPDFVDGHQHIQMFPVIRDVLLKRLQQRYAEQAPWVRVSTPGLSGHDSAFKALVLRLIGLGFEATLTRAHLSGSKAFAGMYSLTPEADFASMMRHWLQTEPEGVLIMCHPGKTRGESPLHRARQNEYQWLSSDSFHEAMEKSKRSLRIRPALI</sequence>
<dbReference type="InterPro" id="IPR006879">
    <property type="entry name" value="YdjC-like"/>
</dbReference>
<dbReference type="InterPro" id="IPR011330">
    <property type="entry name" value="Glyco_hydro/deAcase_b/a-brl"/>
</dbReference>
<name>A0A4R1H5W3_9GAMM</name>
<dbReference type="GO" id="GO:0016787">
    <property type="term" value="F:hydrolase activity"/>
    <property type="evidence" value="ECO:0007669"/>
    <property type="project" value="UniProtKB-KW"/>
</dbReference>
<evidence type="ECO:0000256" key="3">
    <source>
        <dbReference type="ARBA" id="ARBA00022801"/>
    </source>
</evidence>
<keyword evidence="2" id="KW-0479">Metal-binding</keyword>